<feature type="binding site" evidence="2">
    <location>
        <begin position="73"/>
        <end position="75"/>
    </location>
    <ligand>
        <name>substrate</name>
    </ligand>
</feature>
<keyword evidence="2" id="KW-0479">Metal-binding</keyword>
<dbReference type="InterPro" id="IPR036424">
    <property type="entry name" value="UPP_synth-like_sf"/>
</dbReference>
<dbReference type="Gene3D" id="3.40.1180.10">
    <property type="entry name" value="Decaprenyl diphosphate synthase-like"/>
    <property type="match status" value="1"/>
</dbReference>
<dbReference type="GO" id="GO:0008834">
    <property type="term" value="F:ditrans,polycis-undecaprenyl-diphosphate synthase [(2E,6E)-farnesyl-diphosphate specific] activity"/>
    <property type="evidence" value="ECO:0007669"/>
    <property type="project" value="TreeGrafter"/>
</dbReference>
<proteinExistence type="inferred from homology"/>
<name>S0EVA6_CHTCT</name>
<evidence type="ECO:0000256" key="2">
    <source>
        <dbReference type="HAMAP-Rule" id="MF_01139"/>
    </source>
</evidence>
<dbReference type="HAMAP" id="MF_01139">
    <property type="entry name" value="ISPT"/>
    <property type="match status" value="1"/>
</dbReference>
<dbReference type="GO" id="GO:0000287">
    <property type="term" value="F:magnesium ion binding"/>
    <property type="evidence" value="ECO:0007669"/>
    <property type="project" value="UniProtKB-UniRule"/>
</dbReference>
<comment type="subunit">
    <text evidence="2">Homodimer.</text>
</comment>
<dbReference type="EMBL" id="HF951689">
    <property type="protein sequence ID" value="CCW35349.1"/>
    <property type="molecule type" value="Genomic_DNA"/>
</dbReference>
<evidence type="ECO:0000256" key="1">
    <source>
        <dbReference type="ARBA" id="ARBA00022679"/>
    </source>
</evidence>
<dbReference type="GO" id="GO:0030145">
    <property type="term" value="F:manganese ion binding"/>
    <property type="evidence" value="ECO:0007669"/>
    <property type="project" value="TreeGrafter"/>
</dbReference>
<feature type="binding site" evidence="2">
    <location>
        <position position="196"/>
    </location>
    <ligand>
        <name>substrate</name>
    </ligand>
</feature>
<dbReference type="HOGENOM" id="CLU_038505_1_1_0"/>
<accession>S0EVA6</accession>
<dbReference type="FunFam" id="3.40.1180.10:FF:000001">
    <property type="entry name" value="(2E,6E)-farnesyl-diphosphate-specific ditrans,polycis-undecaprenyl-diphosphate synthase"/>
    <property type="match status" value="1"/>
</dbReference>
<gene>
    <name evidence="3" type="ORF">CCALI_01533</name>
</gene>
<feature type="binding site" evidence="2">
    <location>
        <position position="215"/>
    </location>
    <ligand>
        <name>Mg(2+)</name>
        <dbReference type="ChEBI" id="CHEBI:18420"/>
    </ligand>
</feature>
<feature type="binding site" evidence="2">
    <location>
        <position position="28"/>
    </location>
    <ligand>
        <name>Mg(2+)</name>
        <dbReference type="ChEBI" id="CHEBI:18420"/>
    </ligand>
</feature>
<keyword evidence="2" id="KW-0460">Magnesium</keyword>
<evidence type="ECO:0000313" key="3">
    <source>
        <dbReference type="EMBL" id="CCW35349.1"/>
    </source>
</evidence>
<dbReference type="OrthoDB" id="4191603at2"/>
<dbReference type="InterPro" id="IPR001441">
    <property type="entry name" value="UPP_synth-like"/>
</dbReference>
<dbReference type="eggNOG" id="COG0020">
    <property type="taxonomic scope" value="Bacteria"/>
</dbReference>
<evidence type="ECO:0000313" key="4">
    <source>
        <dbReference type="Proteomes" id="UP000014227"/>
    </source>
</evidence>
<feature type="binding site" evidence="2">
    <location>
        <begin position="202"/>
        <end position="204"/>
    </location>
    <ligand>
        <name>substrate</name>
    </ligand>
</feature>
<dbReference type="KEGG" id="ccz:CCALI_01533"/>
<dbReference type="EC" id="2.5.1.-" evidence="2"/>
<dbReference type="PROSITE" id="PS01066">
    <property type="entry name" value="UPP_SYNTHASE"/>
    <property type="match status" value="1"/>
</dbReference>
<sequence length="251" mass="28789">MAELASASHNVVALDPSRLPTHVAIIMDGNGRWARAQGKSRLFGHDQGYRTLKNIVYAARDLGIRFLTVYGFSSENWRRSAEEVGGLMDLMLRAMRNEIEELVQNRVRVRISGRLHELPPDLRTELEVAMERTRHFDGLIFNLAINYGGRAEVVDAVRSIAKRVQKGEINPDTIDEQTIASHLYWPDIPDPDLLIRTAGELRLSNFLLWETAYSEIYVTPVCWPEFTRDHFVEALLDYQRRVRKFGAVPEE</sequence>
<dbReference type="CDD" id="cd00475">
    <property type="entry name" value="Cis_IPPS"/>
    <property type="match status" value="1"/>
</dbReference>
<dbReference type="InParanoid" id="S0EVA6"/>
<dbReference type="GO" id="GO:0005829">
    <property type="term" value="C:cytosol"/>
    <property type="evidence" value="ECO:0007669"/>
    <property type="project" value="TreeGrafter"/>
</dbReference>
<feature type="binding site" evidence="2">
    <location>
        <position position="79"/>
    </location>
    <ligand>
        <name>substrate</name>
    </ligand>
</feature>
<comment type="similarity">
    <text evidence="2">Belongs to the UPP synthase family.</text>
</comment>
<feature type="binding site" evidence="2">
    <location>
        <begin position="29"/>
        <end position="32"/>
    </location>
    <ligand>
        <name>substrate</name>
    </ligand>
</feature>
<protein>
    <recommendedName>
        <fullName evidence="2">Isoprenyl transferase</fullName>
        <ecNumber evidence="2">2.5.1.-</ecNumber>
    </recommendedName>
</protein>
<dbReference type="InterPro" id="IPR018520">
    <property type="entry name" value="UPP_synth-like_CS"/>
</dbReference>
<keyword evidence="4" id="KW-1185">Reference proteome</keyword>
<organism evidence="3 4">
    <name type="scientific">Chthonomonas calidirosea (strain DSM 23976 / ICMP 18418 / T49)</name>
    <dbReference type="NCBI Taxonomy" id="1303518"/>
    <lineage>
        <taxon>Bacteria</taxon>
        <taxon>Bacillati</taxon>
        <taxon>Armatimonadota</taxon>
        <taxon>Chthonomonadia</taxon>
        <taxon>Chthonomonadales</taxon>
        <taxon>Chthonomonadaceae</taxon>
        <taxon>Chthonomonas</taxon>
    </lineage>
</organism>
<dbReference type="NCBIfam" id="NF011405">
    <property type="entry name" value="PRK14830.1"/>
    <property type="match status" value="1"/>
</dbReference>
<feature type="binding site" evidence="2">
    <location>
        <position position="77"/>
    </location>
    <ligand>
        <name>substrate</name>
    </ligand>
</feature>
<dbReference type="PATRIC" id="fig|1303518.3.peg.1571"/>
<dbReference type="GO" id="GO:0016094">
    <property type="term" value="P:polyprenol biosynthetic process"/>
    <property type="evidence" value="ECO:0007669"/>
    <property type="project" value="TreeGrafter"/>
</dbReference>
<dbReference type="RefSeq" id="WP_016482884.1">
    <property type="nucleotide sequence ID" value="NC_021487.1"/>
</dbReference>
<dbReference type="SUPFAM" id="SSF64005">
    <property type="entry name" value="Undecaprenyl diphosphate synthase"/>
    <property type="match status" value="1"/>
</dbReference>
<dbReference type="PANTHER" id="PTHR10291:SF0">
    <property type="entry name" value="DEHYDRODOLICHYL DIPHOSPHATE SYNTHASE 2"/>
    <property type="match status" value="1"/>
</dbReference>
<feature type="binding site" evidence="2">
    <location>
        <position position="41"/>
    </location>
    <ligand>
        <name>substrate</name>
    </ligand>
</feature>
<comment type="function">
    <text evidence="2">Catalyzes the condensation of isopentenyl diphosphate (IPP) with allylic pyrophosphates generating different type of terpenoids.</text>
</comment>
<comment type="cofactor">
    <cofactor evidence="2">
        <name>Mg(2+)</name>
        <dbReference type="ChEBI" id="CHEBI:18420"/>
    </cofactor>
    <text evidence="2">Binds 2 magnesium ions per subunit.</text>
</comment>
<reference evidence="4" key="1">
    <citation type="submission" date="2013-03" db="EMBL/GenBank/DDBJ databases">
        <title>Genome sequence of Chthonomonas calidirosea, the first sequenced genome from the Armatimonadetes phylum (formally candidate division OP10).</title>
        <authorList>
            <person name="Lee K.C.Y."/>
            <person name="Morgan X.C."/>
            <person name="Dunfield P.F."/>
            <person name="Tamas I."/>
            <person name="Houghton K.M."/>
            <person name="Vyssotski M."/>
            <person name="Ryan J.L.J."/>
            <person name="Lagutin K."/>
            <person name="McDonald I.R."/>
            <person name="Stott M.B."/>
        </authorList>
    </citation>
    <scope>NUCLEOTIDE SEQUENCE [LARGE SCALE GENOMIC DNA]</scope>
    <source>
        <strain evidence="4">DSM 23976 / ICMP 18418 / T49</strain>
    </source>
</reference>
<feature type="binding site" evidence="2">
    <location>
        <position position="45"/>
    </location>
    <ligand>
        <name>substrate</name>
    </ligand>
</feature>
<dbReference type="PANTHER" id="PTHR10291">
    <property type="entry name" value="DEHYDRODOLICHYL DIPHOSPHATE SYNTHASE FAMILY MEMBER"/>
    <property type="match status" value="1"/>
</dbReference>
<dbReference type="STRING" id="454171.CP488_02563"/>
<dbReference type="NCBIfam" id="TIGR00055">
    <property type="entry name" value="uppS"/>
    <property type="match status" value="1"/>
</dbReference>
<keyword evidence="1 2" id="KW-0808">Transferase</keyword>
<feature type="binding site" evidence="2">
    <location>
        <position position="33"/>
    </location>
    <ligand>
        <name>substrate</name>
    </ligand>
</feature>
<dbReference type="AlphaFoldDB" id="S0EVA6"/>
<feature type="active site" description="Proton acceptor" evidence="2">
    <location>
        <position position="76"/>
    </location>
</feature>
<dbReference type="Proteomes" id="UP000014227">
    <property type="component" value="Chromosome I"/>
</dbReference>
<dbReference type="FunCoup" id="S0EVA6">
    <property type="interactions" value="368"/>
</dbReference>
<dbReference type="Pfam" id="PF01255">
    <property type="entry name" value="Prenyltransf"/>
    <property type="match status" value="1"/>
</dbReference>
<feature type="active site" evidence="2">
    <location>
        <position position="28"/>
    </location>
</feature>